<accession>A0AA35WVF0</accession>
<keyword evidence="2" id="KW-1185">Reference proteome</keyword>
<dbReference type="AlphaFoldDB" id="A0AA35WVF0"/>
<name>A0AA35WVF0_GEOBA</name>
<dbReference type="Proteomes" id="UP001174909">
    <property type="component" value="Unassembled WGS sequence"/>
</dbReference>
<protein>
    <submittedName>
        <fullName evidence="1">Uncharacterized protein</fullName>
    </submittedName>
</protein>
<evidence type="ECO:0000313" key="2">
    <source>
        <dbReference type="Proteomes" id="UP001174909"/>
    </source>
</evidence>
<proteinExistence type="predicted"/>
<gene>
    <name evidence="1" type="ORF">GBAR_LOCUS19811</name>
</gene>
<sequence length="58" mass="6355">MRLQLLVAPVPSGETPSHSICHVTQCHLATRAMELISKPCQCVFSEGIASPQSHQNVW</sequence>
<organism evidence="1 2">
    <name type="scientific">Geodia barretti</name>
    <name type="common">Barrett's horny sponge</name>
    <dbReference type="NCBI Taxonomy" id="519541"/>
    <lineage>
        <taxon>Eukaryota</taxon>
        <taxon>Metazoa</taxon>
        <taxon>Porifera</taxon>
        <taxon>Demospongiae</taxon>
        <taxon>Heteroscleromorpha</taxon>
        <taxon>Tetractinellida</taxon>
        <taxon>Astrophorina</taxon>
        <taxon>Geodiidae</taxon>
        <taxon>Geodia</taxon>
    </lineage>
</organism>
<evidence type="ECO:0000313" key="1">
    <source>
        <dbReference type="EMBL" id="CAI8035273.1"/>
    </source>
</evidence>
<dbReference type="EMBL" id="CASHTH010002787">
    <property type="protein sequence ID" value="CAI8035273.1"/>
    <property type="molecule type" value="Genomic_DNA"/>
</dbReference>
<comment type="caution">
    <text evidence="1">The sequence shown here is derived from an EMBL/GenBank/DDBJ whole genome shotgun (WGS) entry which is preliminary data.</text>
</comment>
<reference evidence="1" key="1">
    <citation type="submission" date="2023-03" db="EMBL/GenBank/DDBJ databases">
        <authorList>
            <person name="Steffen K."/>
            <person name="Cardenas P."/>
        </authorList>
    </citation>
    <scope>NUCLEOTIDE SEQUENCE</scope>
</reference>